<evidence type="ECO:0000313" key="3">
    <source>
        <dbReference type="EMBL" id="MDQ2584679.1"/>
    </source>
</evidence>
<comment type="caution">
    <text evidence="3">The sequence shown here is derived from an EMBL/GenBank/DDBJ whole genome shotgun (WGS) entry which is preliminary data.</text>
</comment>
<keyword evidence="2" id="KW-1133">Transmembrane helix</keyword>
<feature type="transmembrane region" description="Helical" evidence="2">
    <location>
        <begin position="138"/>
        <end position="158"/>
    </location>
</feature>
<name>A0ABU0WXU9_9PSEU</name>
<keyword evidence="2" id="KW-0812">Transmembrane</keyword>
<reference evidence="3 4" key="1">
    <citation type="submission" date="2017-06" db="EMBL/GenBank/DDBJ databases">
        <title>Cultured bacterium strain Saccharothrix yanglingensis Hhs.015.</title>
        <authorList>
            <person name="Xia Y."/>
        </authorList>
    </citation>
    <scope>NUCLEOTIDE SEQUENCE [LARGE SCALE GENOMIC DNA]</scope>
    <source>
        <strain evidence="3 4">Hhs.015</strain>
    </source>
</reference>
<sequence>MSARETDPGETSPGEGRGADRGRPVARLGRGLPGWTLRAAVVAVCAAVAGVLAANGVEGLALVLYLVLAAAAAAIPASAAVALLIAYPAAAIVFVSDEPRWPAVFALVVLLHLLHLLAAYAALVPVRSRVHPEALRAPARRFAGVQLGVFALGGVVLLSPGGRTDAPVEVIGLLCAVGLAVGVVLLLRRRG</sequence>
<dbReference type="EMBL" id="NSDM01000004">
    <property type="protein sequence ID" value="MDQ2584679.1"/>
    <property type="molecule type" value="Genomic_DNA"/>
</dbReference>
<feature type="transmembrane region" description="Helical" evidence="2">
    <location>
        <begin position="101"/>
        <end position="126"/>
    </location>
</feature>
<protein>
    <submittedName>
        <fullName evidence="3">Uncharacterized protein</fullName>
    </submittedName>
</protein>
<evidence type="ECO:0000313" key="4">
    <source>
        <dbReference type="Proteomes" id="UP001225605"/>
    </source>
</evidence>
<gene>
    <name evidence="3" type="ORF">CKY47_11965</name>
</gene>
<feature type="region of interest" description="Disordered" evidence="1">
    <location>
        <begin position="1"/>
        <end position="25"/>
    </location>
</feature>
<evidence type="ECO:0000256" key="2">
    <source>
        <dbReference type="SAM" id="Phobius"/>
    </source>
</evidence>
<dbReference type="RefSeq" id="WP_306745822.1">
    <property type="nucleotide sequence ID" value="NZ_NSDM01000004.1"/>
</dbReference>
<keyword evidence="2" id="KW-0472">Membrane</keyword>
<keyword evidence="4" id="KW-1185">Reference proteome</keyword>
<accession>A0ABU0WXU9</accession>
<feature type="transmembrane region" description="Helical" evidence="2">
    <location>
        <begin position="62"/>
        <end position="95"/>
    </location>
</feature>
<feature type="transmembrane region" description="Helical" evidence="2">
    <location>
        <begin position="35"/>
        <end position="55"/>
    </location>
</feature>
<feature type="transmembrane region" description="Helical" evidence="2">
    <location>
        <begin position="170"/>
        <end position="187"/>
    </location>
</feature>
<organism evidence="3 4">
    <name type="scientific">Saccharothrix yanglingensis</name>
    <dbReference type="NCBI Taxonomy" id="659496"/>
    <lineage>
        <taxon>Bacteria</taxon>
        <taxon>Bacillati</taxon>
        <taxon>Actinomycetota</taxon>
        <taxon>Actinomycetes</taxon>
        <taxon>Pseudonocardiales</taxon>
        <taxon>Pseudonocardiaceae</taxon>
        <taxon>Saccharothrix</taxon>
    </lineage>
</organism>
<dbReference type="Proteomes" id="UP001225605">
    <property type="component" value="Unassembled WGS sequence"/>
</dbReference>
<proteinExistence type="predicted"/>
<evidence type="ECO:0000256" key="1">
    <source>
        <dbReference type="SAM" id="MobiDB-lite"/>
    </source>
</evidence>